<dbReference type="SUPFAM" id="SSF47413">
    <property type="entry name" value="lambda repressor-like DNA-binding domains"/>
    <property type="match status" value="1"/>
</dbReference>
<keyword evidence="2" id="KW-0238">DNA-binding</keyword>
<reference evidence="5 6" key="1">
    <citation type="submission" date="2022-08" db="EMBL/GenBank/DDBJ databases">
        <title>Bacterial and archaeal communities from various locations to study Microbial Dark Matter (Phase II).</title>
        <authorList>
            <person name="Stepanauskas R."/>
        </authorList>
    </citation>
    <scope>NUCLEOTIDE SEQUENCE [LARGE SCALE GENOMIC DNA]</scope>
    <source>
        <strain evidence="5 6">PD1</strain>
    </source>
</reference>
<dbReference type="PANTHER" id="PTHR30146:SF109">
    <property type="entry name" value="HTH-TYPE TRANSCRIPTIONAL REGULATOR GALS"/>
    <property type="match status" value="1"/>
</dbReference>
<dbReference type="Gene3D" id="1.10.260.40">
    <property type="entry name" value="lambda repressor-like DNA-binding domains"/>
    <property type="match status" value="1"/>
</dbReference>
<evidence type="ECO:0000256" key="3">
    <source>
        <dbReference type="ARBA" id="ARBA00023163"/>
    </source>
</evidence>
<dbReference type="Pfam" id="PF13377">
    <property type="entry name" value="Peripla_BP_3"/>
    <property type="match status" value="1"/>
</dbReference>
<dbReference type="Proteomes" id="UP001204798">
    <property type="component" value="Unassembled WGS sequence"/>
</dbReference>
<evidence type="ECO:0000256" key="1">
    <source>
        <dbReference type="ARBA" id="ARBA00023015"/>
    </source>
</evidence>
<keyword evidence="6" id="KW-1185">Reference proteome</keyword>
<dbReference type="InterPro" id="IPR010982">
    <property type="entry name" value="Lambda_DNA-bd_dom_sf"/>
</dbReference>
<dbReference type="InterPro" id="IPR028082">
    <property type="entry name" value="Peripla_BP_I"/>
</dbReference>
<evidence type="ECO:0000313" key="6">
    <source>
        <dbReference type="Proteomes" id="UP001204798"/>
    </source>
</evidence>
<dbReference type="InterPro" id="IPR046335">
    <property type="entry name" value="LacI/GalR-like_sensor"/>
</dbReference>
<evidence type="ECO:0000259" key="4">
    <source>
        <dbReference type="PROSITE" id="PS50932"/>
    </source>
</evidence>
<dbReference type="SUPFAM" id="SSF53822">
    <property type="entry name" value="Periplasmic binding protein-like I"/>
    <property type="match status" value="1"/>
</dbReference>
<keyword evidence="1" id="KW-0805">Transcription regulation</keyword>
<dbReference type="SMART" id="SM00354">
    <property type="entry name" value="HTH_LACI"/>
    <property type="match status" value="1"/>
</dbReference>
<dbReference type="CDD" id="cd06267">
    <property type="entry name" value="PBP1_LacI_sugar_binding-like"/>
    <property type="match status" value="1"/>
</dbReference>
<dbReference type="PROSITE" id="PS50932">
    <property type="entry name" value="HTH_LACI_2"/>
    <property type="match status" value="1"/>
</dbReference>
<comment type="caution">
    <text evidence="5">The sequence shown here is derived from an EMBL/GenBank/DDBJ whole genome shotgun (WGS) entry which is preliminary data.</text>
</comment>
<dbReference type="CDD" id="cd01392">
    <property type="entry name" value="HTH_LacI"/>
    <property type="match status" value="1"/>
</dbReference>
<dbReference type="RefSeq" id="WP_259092761.1">
    <property type="nucleotide sequence ID" value="NZ_CP130454.1"/>
</dbReference>
<accession>A0ABT2EIZ7</accession>
<dbReference type="Pfam" id="PF00356">
    <property type="entry name" value="LacI"/>
    <property type="match status" value="1"/>
</dbReference>
<proteinExistence type="predicted"/>
<protein>
    <submittedName>
        <fullName evidence="5">LacI family transcriptional regulator</fullName>
    </submittedName>
</protein>
<sequence>MATIREIARKAGVSHTVVSAILRGKNDRVRYSERTKRTVLRIAQQLGYRPHRGARSLASKRTFTVGICFAWAMSEVIRHPAMAFVMAGVSEVLGRYDYGLLLRINPSSEGYLPTPQIFHANEVDGVLLIGAIRHDDPHLMLWRKSSLPMVLISTPPENLADINSVDLDNFGMVVQAVNHLARQGYRRLGLVLPGLDYTCHHENLRGFKHALEELGLPFHSQWIWTIGYTADEGSSFARHFFALKNRPEALVFLAEMAAIGFARALIERGVKVPDDLGLVVKEKFVGQMKCLPGVTALEPSYFQLGTVAAERLMGLIQKHLQPPIRERLPVPLRVEAGNQEGIRP</sequence>
<dbReference type="Gene3D" id="3.40.50.2300">
    <property type="match status" value="2"/>
</dbReference>
<feature type="domain" description="HTH lacI-type" evidence="4">
    <location>
        <begin position="2"/>
        <end position="59"/>
    </location>
</feature>
<dbReference type="InterPro" id="IPR000843">
    <property type="entry name" value="HTH_LacI"/>
</dbReference>
<keyword evidence="3" id="KW-0804">Transcription</keyword>
<organism evidence="5 6">
    <name type="scientific">Candidatus Fervidibacter sacchari</name>
    <dbReference type="NCBI Taxonomy" id="1448929"/>
    <lineage>
        <taxon>Bacteria</taxon>
        <taxon>Candidatus Fervidibacterota</taxon>
        <taxon>Candidatus Fervidibacter</taxon>
    </lineage>
</organism>
<evidence type="ECO:0000256" key="2">
    <source>
        <dbReference type="ARBA" id="ARBA00023125"/>
    </source>
</evidence>
<dbReference type="PANTHER" id="PTHR30146">
    <property type="entry name" value="LACI-RELATED TRANSCRIPTIONAL REPRESSOR"/>
    <property type="match status" value="1"/>
</dbReference>
<dbReference type="EMBL" id="JANUCP010000001">
    <property type="protein sequence ID" value="MCS3917933.1"/>
    <property type="molecule type" value="Genomic_DNA"/>
</dbReference>
<gene>
    <name evidence="5" type="ORF">M2350_000330</name>
</gene>
<evidence type="ECO:0000313" key="5">
    <source>
        <dbReference type="EMBL" id="MCS3917933.1"/>
    </source>
</evidence>
<name>A0ABT2EIZ7_9BACT</name>